<comment type="caution">
    <text evidence="7">The sequence shown here is derived from an EMBL/GenBank/DDBJ whole genome shotgun (WGS) entry which is preliminary data.</text>
</comment>
<protein>
    <submittedName>
        <fullName evidence="7">Cyclin-like protein</fullName>
    </submittedName>
</protein>
<dbReference type="PROSITE" id="PS00292">
    <property type="entry name" value="CYCLINS"/>
    <property type="match status" value="1"/>
</dbReference>
<feature type="domain" description="Cyclin-like" evidence="5">
    <location>
        <begin position="227"/>
        <end position="307"/>
    </location>
</feature>
<dbReference type="FunFam" id="1.10.472.10:FF:000001">
    <property type="entry name" value="G2/mitotic-specific cyclin"/>
    <property type="match status" value="1"/>
</dbReference>
<evidence type="ECO:0000259" key="5">
    <source>
        <dbReference type="SMART" id="SM00385"/>
    </source>
</evidence>
<evidence type="ECO:0000259" key="6">
    <source>
        <dbReference type="SMART" id="SM01332"/>
    </source>
</evidence>
<dbReference type="InterPro" id="IPR013763">
    <property type="entry name" value="Cyclin-like_dom"/>
</dbReference>
<dbReference type="Pfam" id="PF00134">
    <property type="entry name" value="Cyclin_N"/>
    <property type="match status" value="1"/>
</dbReference>
<dbReference type="InterPro" id="IPR036915">
    <property type="entry name" value="Cyclin-like_sf"/>
</dbReference>
<feature type="domain" description="Cyclin C-terminal" evidence="6">
    <location>
        <begin position="223"/>
        <end position="336"/>
    </location>
</feature>
<organism evidence="7 8">
    <name type="scientific">Phascolomyces articulosus</name>
    <dbReference type="NCBI Taxonomy" id="60185"/>
    <lineage>
        <taxon>Eukaryota</taxon>
        <taxon>Fungi</taxon>
        <taxon>Fungi incertae sedis</taxon>
        <taxon>Mucoromycota</taxon>
        <taxon>Mucoromycotina</taxon>
        <taxon>Mucoromycetes</taxon>
        <taxon>Mucorales</taxon>
        <taxon>Lichtheimiaceae</taxon>
        <taxon>Phascolomyces</taxon>
    </lineage>
</organism>
<reference evidence="7" key="2">
    <citation type="submission" date="2023-02" db="EMBL/GenBank/DDBJ databases">
        <authorList>
            <consortium name="DOE Joint Genome Institute"/>
            <person name="Mondo S.J."/>
            <person name="Chang Y."/>
            <person name="Wang Y."/>
            <person name="Ahrendt S."/>
            <person name="Andreopoulos W."/>
            <person name="Barry K."/>
            <person name="Beard J."/>
            <person name="Benny G.L."/>
            <person name="Blankenship S."/>
            <person name="Bonito G."/>
            <person name="Cuomo C."/>
            <person name="Desiro A."/>
            <person name="Gervers K.A."/>
            <person name="Hundley H."/>
            <person name="Kuo A."/>
            <person name="LaButti K."/>
            <person name="Lang B.F."/>
            <person name="Lipzen A."/>
            <person name="O'Donnell K."/>
            <person name="Pangilinan J."/>
            <person name="Reynolds N."/>
            <person name="Sandor L."/>
            <person name="Smith M.W."/>
            <person name="Tsang A."/>
            <person name="Grigoriev I.V."/>
            <person name="Stajich J.E."/>
            <person name="Spatafora J.W."/>
        </authorList>
    </citation>
    <scope>NUCLEOTIDE SEQUENCE</scope>
    <source>
        <strain evidence="7">RSA 2281</strain>
    </source>
</reference>
<dbReference type="InterPro" id="IPR039361">
    <property type="entry name" value="Cyclin"/>
</dbReference>
<keyword evidence="1" id="KW-0132">Cell division</keyword>
<dbReference type="SMART" id="SM01332">
    <property type="entry name" value="Cyclin_C"/>
    <property type="match status" value="1"/>
</dbReference>
<sequence length="346" mass="40721">MPVLPIVAPKRMWNQYEMNQTIMAITNKNKNTNQGPLDIKYKMTEEDRQMYEEALAYDREMELRSEQARLQDPTYAEQVTEYATDPMLVEEYEDEIFEHLRKAELETLADPDYVSNHTDISWKMRGVLVDWVIEIHYIFQLLPETLFLAVNIIDRFLSKRVVALSKLQLVGIAALLIATKFEEVSSPRLKDFIWMTDRSLKEEELIKAERFVVQVLDFKLCYANPLNFLRRVSKTHYEVHSRMLSKYFMEISCVDHRFIAIPPSKVAAAALWLSQRILTNGTWTEEISRLAGYKASDIRPVVQLMLDYVAQPVVHDAFFRKWASKKLMKASVFVRKWVKQYYKVTK</sequence>
<evidence type="ECO:0000313" key="8">
    <source>
        <dbReference type="Proteomes" id="UP001209540"/>
    </source>
</evidence>
<dbReference type="SMART" id="SM00385">
    <property type="entry name" value="CYCLIN"/>
    <property type="match status" value="2"/>
</dbReference>
<dbReference type="CDD" id="cd20512">
    <property type="entry name" value="CYCLIN_CLBs_yeast_rpt2"/>
    <property type="match status" value="1"/>
</dbReference>
<dbReference type="PIRSF" id="PIRSF001771">
    <property type="entry name" value="Cyclin_A_B_D_E"/>
    <property type="match status" value="1"/>
</dbReference>
<evidence type="ECO:0000256" key="3">
    <source>
        <dbReference type="ARBA" id="ARBA00023306"/>
    </source>
</evidence>
<keyword evidence="8" id="KW-1185">Reference proteome</keyword>
<accession>A0AAD5JWJ0</accession>
<dbReference type="Pfam" id="PF02984">
    <property type="entry name" value="Cyclin_C"/>
    <property type="match status" value="1"/>
</dbReference>
<feature type="domain" description="Cyclin-like" evidence="5">
    <location>
        <begin position="130"/>
        <end position="214"/>
    </location>
</feature>
<dbReference type="SUPFAM" id="SSF47954">
    <property type="entry name" value="Cyclin-like"/>
    <property type="match status" value="2"/>
</dbReference>
<dbReference type="InterPro" id="IPR048258">
    <property type="entry name" value="Cyclins_cyclin-box"/>
</dbReference>
<dbReference type="InterPro" id="IPR006671">
    <property type="entry name" value="Cyclin_N"/>
</dbReference>
<dbReference type="Gene3D" id="1.10.472.10">
    <property type="entry name" value="Cyclin-like"/>
    <property type="match status" value="2"/>
</dbReference>
<reference evidence="7" key="1">
    <citation type="journal article" date="2022" name="IScience">
        <title>Evolution of zygomycete secretomes and the origins of terrestrial fungal ecologies.</title>
        <authorList>
            <person name="Chang Y."/>
            <person name="Wang Y."/>
            <person name="Mondo S."/>
            <person name="Ahrendt S."/>
            <person name="Andreopoulos W."/>
            <person name="Barry K."/>
            <person name="Beard J."/>
            <person name="Benny G.L."/>
            <person name="Blankenship S."/>
            <person name="Bonito G."/>
            <person name="Cuomo C."/>
            <person name="Desiro A."/>
            <person name="Gervers K.A."/>
            <person name="Hundley H."/>
            <person name="Kuo A."/>
            <person name="LaButti K."/>
            <person name="Lang B.F."/>
            <person name="Lipzen A."/>
            <person name="O'Donnell K."/>
            <person name="Pangilinan J."/>
            <person name="Reynolds N."/>
            <person name="Sandor L."/>
            <person name="Smith M.E."/>
            <person name="Tsang A."/>
            <person name="Grigoriev I.V."/>
            <person name="Stajich J.E."/>
            <person name="Spatafora J.W."/>
        </authorList>
    </citation>
    <scope>NUCLEOTIDE SEQUENCE</scope>
    <source>
        <strain evidence="7">RSA 2281</strain>
    </source>
</reference>
<comment type="similarity">
    <text evidence="4">Belongs to the cyclin family.</text>
</comment>
<keyword evidence="3" id="KW-0131">Cell cycle</keyword>
<evidence type="ECO:0000256" key="4">
    <source>
        <dbReference type="RuleBase" id="RU000383"/>
    </source>
</evidence>
<proteinExistence type="inferred from homology"/>
<dbReference type="InterPro" id="IPR046965">
    <property type="entry name" value="Cyclin_A/B-like"/>
</dbReference>
<evidence type="ECO:0000256" key="2">
    <source>
        <dbReference type="ARBA" id="ARBA00023127"/>
    </source>
</evidence>
<dbReference type="GO" id="GO:0044772">
    <property type="term" value="P:mitotic cell cycle phase transition"/>
    <property type="evidence" value="ECO:0007669"/>
    <property type="project" value="InterPro"/>
</dbReference>
<gene>
    <name evidence="7" type="ORF">BDA99DRAFT_484735</name>
</gene>
<dbReference type="EMBL" id="JAIXMP010000020">
    <property type="protein sequence ID" value="KAI9257353.1"/>
    <property type="molecule type" value="Genomic_DNA"/>
</dbReference>
<dbReference type="PANTHER" id="PTHR10177">
    <property type="entry name" value="CYCLINS"/>
    <property type="match status" value="1"/>
</dbReference>
<evidence type="ECO:0000256" key="1">
    <source>
        <dbReference type="ARBA" id="ARBA00022618"/>
    </source>
</evidence>
<dbReference type="Proteomes" id="UP001209540">
    <property type="component" value="Unassembled WGS sequence"/>
</dbReference>
<dbReference type="GO" id="GO:0051301">
    <property type="term" value="P:cell division"/>
    <property type="evidence" value="ECO:0007669"/>
    <property type="project" value="UniProtKB-KW"/>
</dbReference>
<evidence type="ECO:0000313" key="7">
    <source>
        <dbReference type="EMBL" id="KAI9257353.1"/>
    </source>
</evidence>
<keyword evidence="2 4" id="KW-0195">Cyclin</keyword>
<name>A0AAD5JWJ0_9FUNG</name>
<dbReference type="AlphaFoldDB" id="A0AAD5JWJ0"/>
<dbReference type="InterPro" id="IPR004367">
    <property type="entry name" value="Cyclin_C-dom"/>
</dbReference>
<dbReference type="GO" id="GO:0016538">
    <property type="term" value="F:cyclin-dependent protein serine/threonine kinase regulator activity"/>
    <property type="evidence" value="ECO:0007669"/>
    <property type="project" value="InterPro"/>
</dbReference>